<gene>
    <name evidence="1" type="ORF">C8A03DRAFT_35284</name>
</gene>
<reference evidence="1" key="1">
    <citation type="journal article" date="2023" name="Mol. Phylogenet. Evol.">
        <title>Genome-scale phylogeny and comparative genomics of the fungal order Sordariales.</title>
        <authorList>
            <person name="Hensen N."/>
            <person name="Bonometti L."/>
            <person name="Westerberg I."/>
            <person name="Brannstrom I.O."/>
            <person name="Guillou S."/>
            <person name="Cros-Aarteil S."/>
            <person name="Calhoun S."/>
            <person name="Haridas S."/>
            <person name="Kuo A."/>
            <person name="Mondo S."/>
            <person name="Pangilinan J."/>
            <person name="Riley R."/>
            <person name="LaButti K."/>
            <person name="Andreopoulos B."/>
            <person name="Lipzen A."/>
            <person name="Chen C."/>
            <person name="Yan M."/>
            <person name="Daum C."/>
            <person name="Ng V."/>
            <person name="Clum A."/>
            <person name="Steindorff A."/>
            <person name="Ohm R.A."/>
            <person name="Martin F."/>
            <person name="Silar P."/>
            <person name="Natvig D.O."/>
            <person name="Lalanne C."/>
            <person name="Gautier V."/>
            <person name="Ament-Velasquez S.L."/>
            <person name="Kruys A."/>
            <person name="Hutchinson M.I."/>
            <person name="Powell A.J."/>
            <person name="Barry K."/>
            <person name="Miller A.N."/>
            <person name="Grigoriev I.V."/>
            <person name="Debuchy R."/>
            <person name="Gladieux P."/>
            <person name="Hiltunen Thoren M."/>
            <person name="Johannesson H."/>
        </authorList>
    </citation>
    <scope>NUCLEOTIDE SEQUENCE</scope>
    <source>
        <strain evidence="1">CBS 532.94</strain>
    </source>
</reference>
<accession>A0AAN7HE51</accession>
<evidence type="ECO:0000313" key="1">
    <source>
        <dbReference type="EMBL" id="KAK4236809.1"/>
    </source>
</evidence>
<proteinExistence type="predicted"/>
<dbReference type="EMBL" id="MU860171">
    <property type="protein sequence ID" value="KAK4236809.1"/>
    <property type="molecule type" value="Genomic_DNA"/>
</dbReference>
<dbReference type="AlphaFoldDB" id="A0AAN7HE51"/>
<keyword evidence="2" id="KW-1185">Reference proteome</keyword>
<name>A0AAN7HE51_9PEZI</name>
<organism evidence="1 2">
    <name type="scientific">Achaetomium macrosporum</name>
    <dbReference type="NCBI Taxonomy" id="79813"/>
    <lineage>
        <taxon>Eukaryota</taxon>
        <taxon>Fungi</taxon>
        <taxon>Dikarya</taxon>
        <taxon>Ascomycota</taxon>
        <taxon>Pezizomycotina</taxon>
        <taxon>Sordariomycetes</taxon>
        <taxon>Sordariomycetidae</taxon>
        <taxon>Sordariales</taxon>
        <taxon>Chaetomiaceae</taxon>
        <taxon>Achaetomium</taxon>
    </lineage>
</organism>
<sequence length="150" mass="16358">MGDTSTATTDLQCIRQIVQLRGGLGNFESNEELAAEILRCDPGIAVQSGLPTVFFVHSATPYPNLAVFLDNVNLCFGENHTSRPAFGNPMLGMDPNCEIAMVWTAMTDSCALINYADGSEQRISVRTFVQSIPAIMYRLVSIDHKDSALK</sequence>
<reference evidence="1" key="2">
    <citation type="submission" date="2023-05" db="EMBL/GenBank/DDBJ databases">
        <authorList>
            <consortium name="Lawrence Berkeley National Laboratory"/>
            <person name="Steindorff A."/>
            <person name="Hensen N."/>
            <person name="Bonometti L."/>
            <person name="Westerberg I."/>
            <person name="Brannstrom I.O."/>
            <person name="Guillou S."/>
            <person name="Cros-Aarteil S."/>
            <person name="Calhoun S."/>
            <person name="Haridas S."/>
            <person name="Kuo A."/>
            <person name="Mondo S."/>
            <person name="Pangilinan J."/>
            <person name="Riley R."/>
            <person name="Labutti K."/>
            <person name="Andreopoulos B."/>
            <person name="Lipzen A."/>
            <person name="Chen C."/>
            <person name="Yanf M."/>
            <person name="Daum C."/>
            <person name="Ng V."/>
            <person name="Clum A."/>
            <person name="Ohm R."/>
            <person name="Martin F."/>
            <person name="Silar P."/>
            <person name="Natvig D."/>
            <person name="Lalanne C."/>
            <person name="Gautier V."/>
            <person name="Ament-Velasquez S.L."/>
            <person name="Kruys A."/>
            <person name="Hutchinson M.I."/>
            <person name="Powell A.J."/>
            <person name="Barry K."/>
            <person name="Miller A.N."/>
            <person name="Grigoriev I.V."/>
            <person name="Debuchy R."/>
            <person name="Gladieux P."/>
            <person name="Thoren M.H."/>
            <person name="Johannesson H."/>
        </authorList>
    </citation>
    <scope>NUCLEOTIDE SEQUENCE</scope>
    <source>
        <strain evidence="1">CBS 532.94</strain>
    </source>
</reference>
<protein>
    <submittedName>
        <fullName evidence="1">Uncharacterized protein</fullName>
    </submittedName>
</protein>
<dbReference type="Proteomes" id="UP001303760">
    <property type="component" value="Unassembled WGS sequence"/>
</dbReference>
<evidence type="ECO:0000313" key="2">
    <source>
        <dbReference type="Proteomes" id="UP001303760"/>
    </source>
</evidence>
<comment type="caution">
    <text evidence="1">The sequence shown here is derived from an EMBL/GenBank/DDBJ whole genome shotgun (WGS) entry which is preliminary data.</text>
</comment>